<evidence type="ECO:0000313" key="3">
    <source>
        <dbReference type="EMBL" id="KAH6597405.1"/>
    </source>
</evidence>
<reference evidence="3 4" key="1">
    <citation type="submission" date="2021-02" db="EMBL/GenBank/DDBJ databases">
        <title>Variation within the Batrachochytrium salamandrivorans European outbreak.</title>
        <authorList>
            <person name="Kelly M."/>
            <person name="Pasmans F."/>
            <person name="Shea T.P."/>
            <person name="Munoz J.F."/>
            <person name="Carranza S."/>
            <person name="Cuomo C.A."/>
            <person name="Martel A."/>
        </authorList>
    </citation>
    <scope>NUCLEOTIDE SEQUENCE [LARGE SCALE GENOMIC DNA]</scope>
    <source>
        <strain evidence="3 4">AMFP18/2</strain>
    </source>
</reference>
<feature type="compositionally biased region" description="Low complexity" evidence="1">
    <location>
        <begin position="114"/>
        <end position="124"/>
    </location>
</feature>
<feature type="compositionally biased region" description="Polar residues" evidence="1">
    <location>
        <begin position="82"/>
        <end position="99"/>
    </location>
</feature>
<keyword evidence="2" id="KW-0732">Signal</keyword>
<feature type="signal peptide" evidence="2">
    <location>
        <begin position="1"/>
        <end position="18"/>
    </location>
</feature>
<evidence type="ECO:0000256" key="1">
    <source>
        <dbReference type="SAM" id="MobiDB-lite"/>
    </source>
</evidence>
<comment type="caution">
    <text evidence="3">The sequence shown here is derived from an EMBL/GenBank/DDBJ whole genome shotgun (WGS) entry which is preliminary data.</text>
</comment>
<evidence type="ECO:0000256" key="2">
    <source>
        <dbReference type="SAM" id="SignalP"/>
    </source>
</evidence>
<feature type="region of interest" description="Disordered" evidence="1">
    <location>
        <begin position="43"/>
        <end position="157"/>
    </location>
</feature>
<dbReference type="EMBL" id="JAFCIX010000144">
    <property type="protein sequence ID" value="KAH6597405.1"/>
    <property type="molecule type" value="Genomic_DNA"/>
</dbReference>
<gene>
    <name evidence="3" type="ORF">BASA50_004461</name>
</gene>
<name>A0ABQ8FFG3_9FUNG</name>
<accession>A0ABQ8FFG3</accession>
<dbReference type="Proteomes" id="UP001648503">
    <property type="component" value="Unassembled WGS sequence"/>
</dbReference>
<evidence type="ECO:0000313" key="4">
    <source>
        <dbReference type="Proteomes" id="UP001648503"/>
    </source>
</evidence>
<sequence length="276" mass="29485">MKVAAATILSLIVASAYASPAAYSANQEVSTHGSTIASSASAHLEKRGGGLHGDYAQGATGANDSPPNDLNHASPPARGHQQHPQRSSSPELYGSNQPQHPTPPRVLGPYGIPQHSQQQHQVNQDASNPHKLSQNAQSAEGGANAKDEHDKSEDEDVSFASFEAEVAKFEASIARFEAEDAKFDYEDVDSEDEDSSYEVESIKFGADVAEFQARAAKLEAKDAKVKGDFARFKTEAAIFKVMAARFEAEVAKFKGKVAKLEAEKRLAFGVSPSDLS</sequence>
<feature type="chain" id="PRO_5047285548" evidence="2">
    <location>
        <begin position="19"/>
        <end position="276"/>
    </location>
</feature>
<proteinExistence type="predicted"/>
<feature type="compositionally biased region" description="Polar residues" evidence="1">
    <location>
        <begin position="125"/>
        <end position="138"/>
    </location>
</feature>
<protein>
    <submittedName>
        <fullName evidence="3">Uncharacterized protein</fullName>
    </submittedName>
</protein>
<keyword evidence="4" id="KW-1185">Reference proteome</keyword>
<organism evidence="3 4">
    <name type="scientific">Batrachochytrium salamandrivorans</name>
    <dbReference type="NCBI Taxonomy" id="1357716"/>
    <lineage>
        <taxon>Eukaryota</taxon>
        <taxon>Fungi</taxon>
        <taxon>Fungi incertae sedis</taxon>
        <taxon>Chytridiomycota</taxon>
        <taxon>Chytridiomycota incertae sedis</taxon>
        <taxon>Chytridiomycetes</taxon>
        <taxon>Rhizophydiales</taxon>
        <taxon>Rhizophydiales incertae sedis</taxon>
        <taxon>Batrachochytrium</taxon>
    </lineage>
</organism>